<feature type="transmembrane region" description="Helical" evidence="6">
    <location>
        <begin position="225"/>
        <end position="241"/>
    </location>
</feature>
<comment type="similarity">
    <text evidence="2 5">Belongs to the CDP-alcohol phosphatidyltransferase class-I family.</text>
</comment>
<feature type="transmembrane region" description="Helical" evidence="6">
    <location>
        <begin position="114"/>
        <end position="133"/>
    </location>
</feature>
<feature type="transmembrane region" description="Helical" evidence="6">
    <location>
        <begin position="145"/>
        <end position="166"/>
    </location>
</feature>
<dbReference type="PANTHER" id="PTHR10414">
    <property type="entry name" value="ETHANOLAMINEPHOSPHOTRANSFERASE"/>
    <property type="match status" value="1"/>
</dbReference>
<dbReference type="AlphaFoldDB" id="A7T816"/>
<evidence type="ECO:0000256" key="3">
    <source>
        <dbReference type="ARBA" id="ARBA00022679"/>
    </source>
</evidence>
<gene>
    <name evidence="7" type="ORF">NEMVEDRAFT_v1g149604</name>
</gene>
<comment type="subcellular location">
    <subcellularLocation>
        <location evidence="1">Membrane</location>
    </subcellularLocation>
</comment>
<evidence type="ECO:0000256" key="2">
    <source>
        <dbReference type="ARBA" id="ARBA00010441"/>
    </source>
</evidence>
<feature type="non-terminal residue" evidence="7">
    <location>
        <position position="1"/>
    </location>
</feature>
<dbReference type="STRING" id="45351.A7T816"/>
<dbReference type="GO" id="GO:0005794">
    <property type="term" value="C:Golgi apparatus"/>
    <property type="evidence" value="ECO:0000318"/>
    <property type="project" value="GO_Central"/>
</dbReference>
<feature type="transmembrane region" description="Helical" evidence="6">
    <location>
        <begin position="7"/>
        <end position="29"/>
    </location>
</feature>
<feature type="transmembrane region" description="Helical" evidence="6">
    <location>
        <begin position="88"/>
        <end position="108"/>
    </location>
</feature>
<dbReference type="OMA" id="VWQKPFL"/>
<dbReference type="InterPro" id="IPR014472">
    <property type="entry name" value="CHOPT"/>
</dbReference>
<evidence type="ECO:0000313" key="8">
    <source>
        <dbReference type="Proteomes" id="UP000001593"/>
    </source>
</evidence>
<keyword evidence="8" id="KW-1185">Reference proteome</keyword>
<feature type="transmembrane region" description="Helical" evidence="6">
    <location>
        <begin position="283"/>
        <end position="300"/>
    </location>
</feature>
<dbReference type="InterPro" id="IPR048254">
    <property type="entry name" value="CDP_ALCOHOL_P_TRANSF_CS"/>
</dbReference>
<accession>A7T816</accession>
<keyword evidence="6" id="KW-0812">Transmembrane</keyword>
<feature type="transmembrane region" description="Helical" evidence="6">
    <location>
        <begin position="186"/>
        <end position="205"/>
    </location>
</feature>
<dbReference type="InParanoid" id="A7T816"/>
<evidence type="ECO:0000256" key="4">
    <source>
        <dbReference type="ARBA" id="ARBA00023136"/>
    </source>
</evidence>
<dbReference type="EMBL" id="DS472426">
    <property type="protein sequence ID" value="EDO27879.1"/>
    <property type="molecule type" value="Genomic_DNA"/>
</dbReference>
<dbReference type="InterPro" id="IPR000462">
    <property type="entry name" value="CDP-OH_P_trans"/>
</dbReference>
<evidence type="ECO:0000256" key="6">
    <source>
        <dbReference type="SAM" id="Phobius"/>
    </source>
</evidence>
<dbReference type="InterPro" id="IPR043130">
    <property type="entry name" value="CDP-OH_PTrfase_TM_dom"/>
</dbReference>
<feature type="transmembrane region" description="Helical" evidence="6">
    <location>
        <begin position="306"/>
        <end position="328"/>
    </location>
</feature>
<reference evidence="7 8" key="1">
    <citation type="journal article" date="2007" name="Science">
        <title>Sea anemone genome reveals ancestral eumetazoan gene repertoire and genomic organization.</title>
        <authorList>
            <person name="Putnam N.H."/>
            <person name="Srivastava M."/>
            <person name="Hellsten U."/>
            <person name="Dirks B."/>
            <person name="Chapman J."/>
            <person name="Salamov A."/>
            <person name="Terry A."/>
            <person name="Shapiro H."/>
            <person name="Lindquist E."/>
            <person name="Kapitonov V.V."/>
            <person name="Jurka J."/>
            <person name="Genikhovich G."/>
            <person name="Grigoriev I.V."/>
            <person name="Lucas S.M."/>
            <person name="Steele R.E."/>
            <person name="Finnerty J.R."/>
            <person name="Technau U."/>
            <person name="Martindale M.Q."/>
            <person name="Rokhsar D.S."/>
        </authorList>
    </citation>
    <scope>NUCLEOTIDE SEQUENCE [LARGE SCALE GENOMIC DNA]</scope>
    <source>
        <strain evidence="8">CH2 X CH6</strain>
    </source>
</reference>
<name>A7T816_NEMVE</name>
<dbReference type="PANTHER" id="PTHR10414:SF71">
    <property type="entry name" value="FI05338P"/>
    <property type="match status" value="1"/>
</dbReference>
<dbReference type="FunFam" id="1.20.120.1760:FF:000016">
    <property type="entry name" value="ethanolaminephosphotransferase 1"/>
    <property type="match status" value="1"/>
</dbReference>
<keyword evidence="4 6" id="KW-0472">Membrane</keyword>
<evidence type="ECO:0000313" key="7">
    <source>
        <dbReference type="EMBL" id="EDO27879.1"/>
    </source>
</evidence>
<proteinExistence type="inferred from homology"/>
<feature type="transmembrane region" description="Helical" evidence="6">
    <location>
        <begin position="253"/>
        <end position="271"/>
    </location>
</feature>
<protein>
    <recommendedName>
        <fullName evidence="9">Selenoprotein I</fullName>
    </recommendedName>
</protein>
<keyword evidence="6" id="KW-1133">Transmembrane helix</keyword>
<evidence type="ECO:0000256" key="5">
    <source>
        <dbReference type="RuleBase" id="RU003750"/>
    </source>
</evidence>
<sequence>QYFPKWLAPNLMTFTGWGMLFMVYAVTSYYDPHLKAGLGPHTGYQVPGFWWMIFAAAQFIAHTLDGCDGKQARRTNSSSPLGELFDHGLDSMAIWLITLSLFCIFGHGPPSVTMLELYIMYFICLMGFFIAHWEKYNTGMLYLPWAYDSSQLMIALVYAVTCFTGVEFWKSGIPSVGISYMNVFRGTVYGSFITITLPMCIFNVYQAHVTNTCRSITPSEGMMPFLPIAAQFLLFTTWVLISPSNVLLNQPRLLLSAIGIVFSNITCRLIVSTMCGEPCERFNILLYPLAAILFVVPFLKAEGTEVTALVFYTFLVAVLHVHYGICVVNQLCDHFKIRCFSLKKP</sequence>
<dbReference type="GO" id="GO:0005789">
    <property type="term" value="C:endoplasmic reticulum membrane"/>
    <property type="evidence" value="ECO:0000318"/>
    <property type="project" value="GO_Central"/>
</dbReference>
<dbReference type="Gene3D" id="1.20.120.1760">
    <property type="match status" value="1"/>
</dbReference>
<dbReference type="PIRSF" id="PIRSF015665">
    <property type="entry name" value="CHOPT"/>
    <property type="match status" value="1"/>
</dbReference>
<dbReference type="eggNOG" id="KOG2877">
    <property type="taxonomic scope" value="Eukaryota"/>
</dbReference>
<dbReference type="Pfam" id="PF01066">
    <property type="entry name" value="CDP-OH_P_transf"/>
    <property type="match status" value="1"/>
</dbReference>
<dbReference type="HOGENOM" id="CLU_035066_2_0_1"/>
<dbReference type="GO" id="GO:0006646">
    <property type="term" value="P:phosphatidylethanolamine biosynthetic process"/>
    <property type="evidence" value="ECO:0000318"/>
    <property type="project" value="GO_Central"/>
</dbReference>
<dbReference type="KEGG" id="nve:5498235"/>
<organism evidence="7 8">
    <name type="scientific">Nematostella vectensis</name>
    <name type="common">Starlet sea anemone</name>
    <dbReference type="NCBI Taxonomy" id="45351"/>
    <lineage>
        <taxon>Eukaryota</taxon>
        <taxon>Metazoa</taxon>
        <taxon>Cnidaria</taxon>
        <taxon>Anthozoa</taxon>
        <taxon>Hexacorallia</taxon>
        <taxon>Actiniaria</taxon>
        <taxon>Edwardsiidae</taxon>
        <taxon>Nematostella</taxon>
    </lineage>
</organism>
<dbReference type="Proteomes" id="UP000001593">
    <property type="component" value="Unassembled WGS sequence"/>
</dbReference>
<dbReference type="PROSITE" id="PS00379">
    <property type="entry name" value="CDP_ALCOHOL_P_TRANSF"/>
    <property type="match status" value="1"/>
</dbReference>
<evidence type="ECO:0008006" key="9">
    <source>
        <dbReference type="Google" id="ProtNLM"/>
    </source>
</evidence>
<dbReference type="PhylomeDB" id="A7T816"/>
<dbReference type="GO" id="GO:0004307">
    <property type="term" value="F:ethanolaminephosphotransferase activity"/>
    <property type="evidence" value="ECO:0000318"/>
    <property type="project" value="GO_Central"/>
</dbReference>
<keyword evidence="3 5" id="KW-0808">Transferase</keyword>
<evidence type="ECO:0000256" key="1">
    <source>
        <dbReference type="ARBA" id="ARBA00004370"/>
    </source>
</evidence>